<dbReference type="EMBL" id="OOIL02000857">
    <property type="protein sequence ID" value="VFQ69860.1"/>
    <property type="molecule type" value="Genomic_DNA"/>
</dbReference>
<name>A0A484KWS0_9ASTE</name>
<dbReference type="PRINTS" id="PR00463">
    <property type="entry name" value="EP450I"/>
</dbReference>
<keyword evidence="6" id="KW-0408">Iron</keyword>
<evidence type="ECO:0000256" key="1">
    <source>
        <dbReference type="ARBA" id="ARBA00001971"/>
    </source>
</evidence>
<dbReference type="InterPro" id="IPR002401">
    <property type="entry name" value="Cyt_P450_E_grp-I"/>
</dbReference>
<keyword evidence="9" id="KW-1133">Transmembrane helix</keyword>
<keyword evidence="3" id="KW-0349">Heme</keyword>
<gene>
    <name evidence="10" type="ORF">CCAM_LOCUS11636</name>
</gene>
<evidence type="ECO:0000256" key="3">
    <source>
        <dbReference type="ARBA" id="ARBA00022617"/>
    </source>
</evidence>
<organism evidence="10 11">
    <name type="scientific">Cuscuta campestris</name>
    <dbReference type="NCBI Taxonomy" id="132261"/>
    <lineage>
        <taxon>Eukaryota</taxon>
        <taxon>Viridiplantae</taxon>
        <taxon>Streptophyta</taxon>
        <taxon>Embryophyta</taxon>
        <taxon>Tracheophyta</taxon>
        <taxon>Spermatophyta</taxon>
        <taxon>Magnoliopsida</taxon>
        <taxon>eudicotyledons</taxon>
        <taxon>Gunneridae</taxon>
        <taxon>Pentapetalae</taxon>
        <taxon>asterids</taxon>
        <taxon>lamiids</taxon>
        <taxon>Solanales</taxon>
        <taxon>Convolvulaceae</taxon>
        <taxon>Cuscuteae</taxon>
        <taxon>Cuscuta</taxon>
        <taxon>Cuscuta subgen. Grammica</taxon>
        <taxon>Cuscuta sect. Cleistogrammica</taxon>
    </lineage>
</organism>
<dbReference type="SUPFAM" id="SSF48264">
    <property type="entry name" value="Cytochrome P450"/>
    <property type="match status" value="1"/>
</dbReference>
<dbReference type="AlphaFoldDB" id="A0A484KWS0"/>
<evidence type="ECO:0000256" key="2">
    <source>
        <dbReference type="ARBA" id="ARBA00010617"/>
    </source>
</evidence>
<dbReference type="GO" id="GO:0016705">
    <property type="term" value="F:oxidoreductase activity, acting on paired donors, with incorporation or reduction of molecular oxygen"/>
    <property type="evidence" value="ECO:0007669"/>
    <property type="project" value="InterPro"/>
</dbReference>
<evidence type="ECO:0000256" key="5">
    <source>
        <dbReference type="ARBA" id="ARBA00023002"/>
    </source>
</evidence>
<protein>
    <submittedName>
        <fullName evidence="10">Uncharacterized protein</fullName>
    </submittedName>
</protein>
<proteinExistence type="inferred from homology"/>
<keyword evidence="9" id="KW-0472">Membrane</keyword>
<comment type="similarity">
    <text evidence="2">Belongs to the cytochrome P450 family.</text>
</comment>
<dbReference type="GO" id="GO:0005506">
    <property type="term" value="F:iron ion binding"/>
    <property type="evidence" value="ECO:0007669"/>
    <property type="project" value="InterPro"/>
</dbReference>
<dbReference type="PANTHER" id="PTHR47944">
    <property type="entry name" value="CYTOCHROME P450 98A9"/>
    <property type="match status" value="1"/>
</dbReference>
<sequence>MDLIPLVFPWILGVAVLFIIRFIHQRPQAKTPPGLRPWPIIGNLNLLTGSSNTHESLHMLSQKYGDLMLLHFGSKPVLVASSPETAKLFLKDHDAVFASRPPTAIGEYTFDRSDLVWSPYGSWWRRGRKILVSEVFTPRKLESFEWLRAEERMALISCLYSHAVGKKPVFLRDHLMRFTMSTVTRLVSGHKYCNDNPESRGSVTMKKLQEFVDEWFLLSGAINIGDWVPWLNRFDLQGYVKRLRALSAEYEEFLEFVIKDHREVMDKAGKNFVPKDMVDIFLQQADEDHDDPEAELTPNRIKALIHDMFAGGSDTSAATVQWAFQELIRNPSVIERATEELDRVIGRERWVEEKDFLQATVRGSNHGRNIQVAPARHAASARLLHGGLQCRGVRGGEGDHGSRERLVCRKEPEGLGESGGVRSGEVCGE</sequence>
<keyword evidence="9" id="KW-0812">Transmembrane</keyword>
<dbReference type="GO" id="GO:0004497">
    <property type="term" value="F:monooxygenase activity"/>
    <property type="evidence" value="ECO:0007669"/>
    <property type="project" value="UniProtKB-KW"/>
</dbReference>
<evidence type="ECO:0000256" key="9">
    <source>
        <dbReference type="SAM" id="Phobius"/>
    </source>
</evidence>
<reference evidence="10 11" key="1">
    <citation type="submission" date="2018-04" db="EMBL/GenBank/DDBJ databases">
        <authorList>
            <person name="Vogel A."/>
        </authorList>
    </citation>
    <scope>NUCLEOTIDE SEQUENCE [LARGE SCALE GENOMIC DNA]</scope>
</reference>
<accession>A0A484KWS0</accession>
<dbReference type="InterPro" id="IPR001128">
    <property type="entry name" value="Cyt_P450"/>
</dbReference>
<dbReference type="OrthoDB" id="2789670at2759"/>
<evidence type="ECO:0000256" key="8">
    <source>
        <dbReference type="SAM" id="MobiDB-lite"/>
    </source>
</evidence>
<dbReference type="Pfam" id="PF00067">
    <property type="entry name" value="p450"/>
    <property type="match status" value="1"/>
</dbReference>
<keyword evidence="7" id="KW-0503">Monooxygenase</keyword>
<evidence type="ECO:0000313" key="11">
    <source>
        <dbReference type="Proteomes" id="UP000595140"/>
    </source>
</evidence>
<keyword evidence="4" id="KW-0479">Metal-binding</keyword>
<keyword evidence="11" id="KW-1185">Reference proteome</keyword>
<evidence type="ECO:0000256" key="4">
    <source>
        <dbReference type="ARBA" id="ARBA00022723"/>
    </source>
</evidence>
<dbReference type="Proteomes" id="UP000595140">
    <property type="component" value="Unassembled WGS sequence"/>
</dbReference>
<dbReference type="Gene3D" id="1.10.630.10">
    <property type="entry name" value="Cytochrome P450"/>
    <property type="match status" value="1"/>
</dbReference>
<dbReference type="GO" id="GO:0020037">
    <property type="term" value="F:heme binding"/>
    <property type="evidence" value="ECO:0007669"/>
    <property type="project" value="InterPro"/>
</dbReference>
<dbReference type="InterPro" id="IPR036396">
    <property type="entry name" value="Cyt_P450_sf"/>
</dbReference>
<evidence type="ECO:0000256" key="7">
    <source>
        <dbReference type="ARBA" id="ARBA00023033"/>
    </source>
</evidence>
<evidence type="ECO:0000313" key="10">
    <source>
        <dbReference type="EMBL" id="VFQ69860.1"/>
    </source>
</evidence>
<feature type="region of interest" description="Disordered" evidence="8">
    <location>
        <begin position="410"/>
        <end position="429"/>
    </location>
</feature>
<keyword evidence="5" id="KW-0560">Oxidoreductase</keyword>
<feature type="transmembrane region" description="Helical" evidence="9">
    <location>
        <begin position="6"/>
        <end position="23"/>
    </location>
</feature>
<dbReference type="PANTHER" id="PTHR47944:SF5">
    <property type="entry name" value="CYTOCHROME P450 71A1-LIKE"/>
    <property type="match status" value="1"/>
</dbReference>
<comment type="cofactor">
    <cofactor evidence="1">
        <name>heme</name>
        <dbReference type="ChEBI" id="CHEBI:30413"/>
    </cofactor>
</comment>
<evidence type="ECO:0000256" key="6">
    <source>
        <dbReference type="ARBA" id="ARBA00023004"/>
    </source>
</evidence>